<dbReference type="AlphaFoldDB" id="A0A1E7EJ71"/>
<accession>A0A1E7EJ71</accession>
<keyword evidence="2" id="KW-0732">Signal</keyword>
<name>A0A1E7EJ71_9STRA</name>
<organism evidence="3 4">
    <name type="scientific">Fragilariopsis cylindrus CCMP1102</name>
    <dbReference type="NCBI Taxonomy" id="635003"/>
    <lineage>
        <taxon>Eukaryota</taxon>
        <taxon>Sar</taxon>
        <taxon>Stramenopiles</taxon>
        <taxon>Ochrophyta</taxon>
        <taxon>Bacillariophyta</taxon>
        <taxon>Bacillariophyceae</taxon>
        <taxon>Bacillariophycidae</taxon>
        <taxon>Bacillariales</taxon>
        <taxon>Bacillariaceae</taxon>
        <taxon>Fragilariopsis</taxon>
    </lineage>
</organism>
<evidence type="ECO:0000256" key="1">
    <source>
        <dbReference type="SAM" id="MobiDB-lite"/>
    </source>
</evidence>
<dbReference type="InParanoid" id="A0A1E7EJ71"/>
<gene>
    <name evidence="3" type="ORF">FRACYDRAFT_257201</name>
</gene>
<evidence type="ECO:0000256" key="2">
    <source>
        <dbReference type="SAM" id="SignalP"/>
    </source>
</evidence>
<sequence length="339" mass="36574">MNIHMNLFCLIVALATSITDGRISSSSSSQPVGGSAVDMNPNRRVLEPAGVDSETQYCKATPVGKQRSVVDWQEHDQCRMCEVGQTYWPCDGDNLCEGHCTPEAVCNERLRLASDCTAVNAEKDDLEAELEGFGAIIAEKDGEITDLKETATTVNAEMVTLVEQLASDATTTTTLIESLRVKNDAMIADRDKEITDLKETATTVNAEMVFLKTRIVELVEFEASSAATIESLKASTEQKDPMIAELSLKDDTDVSTIVDLLAKDSTETIADLIANDSNIARPEGVCQYKCVASYRLGTSDPGFIFSRCCCGYINDVAKAYPNGCINPSNLATPTGLPQG</sequence>
<protein>
    <submittedName>
        <fullName evidence="3">Uncharacterized protein</fullName>
    </submittedName>
</protein>
<keyword evidence="4" id="KW-1185">Reference proteome</keyword>
<feature type="region of interest" description="Disordered" evidence="1">
    <location>
        <begin position="21"/>
        <end position="42"/>
    </location>
</feature>
<dbReference type="EMBL" id="KV784440">
    <property type="protein sequence ID" value="OEU05958.1"/>
    <property type="molecule type" value="Genomic_DNA"/>
</dbReference>
<proteinExistence type="predicted"/>
<feature type="chain" id="PRO_5009191925" evidence="2">
    <location>
        <begin position="22"/>
        <end position="339"/>
    </location>
</feature>
<evidence type="ECO:0000313" key="4">
    <source>
        <dbReference type="Proteomes" id="UP000095751"/>
    </source>
</evidence>
<evidence type="ECO:0000313" key="3">
    <source>
        <dbReference type="EMBL" id="OEU05958.1"/>
    </source>
</evidence>
<reference evidence="3 4" key="1">
    <citation type="submission" date="2016-09" db="EMBL/GenBank/DDBJ databases">
        <title>Extensive genetic diversity and differential bi-allelic expression allows diatom success in the polar Southern Ocean.</title>
        <authorList>
            <consortium name="DOE Joint Genome Institute"/>
            <person name="Mock T."/>
            <person name="Otillar R.P."/>
            <person name="Strauss J."/>
            <person name="Dupont C."/>
            <person name="Frickenhaus S."/>
            <person name="Maumus F."/>
            <person name="Mcmullan M."/>
            <person name="Sanges R."/>
            <person name="Schmutz J."/>
            <person name="Toseland A."/>
            <person name="Valas R."/>
            <person name="Veluchamy A."/>
            <person name="Ward B.J."/>
            <person name="Allen A."/>
            <person name="Barry K."/>
            <person name="Falciatore A."/>
            <person name="Ferrante M."/>
            <person name="Fortunato A.E."/>
            <person name="Gloeckner G."/>
            <person name="Gruber A."/>
            <person name="Hipkin R."/>
            <person name="Janech M."/>
            <person name="Kroth P."/>
            <person name="Leese F."/>
            <person name="Lindquist E."/>
            <person name="Lyon B.R."/>
            <person name="Martin J."/>
            <person name="Mayer C."/>
            <person name="Parker M."/>
            <person name="Quesneville H."/>
            <person name="Raymond J."/>
            <person name="Uhlig C."/>
            <person name="Valentin K.U."/>
            <person name="Worden A.Z."/>
            <person name="Armbrust E.V."/>
            <person name="Bowler C."/>
            <person name="Green B."/>
            <person name="Moulton V."/>
            <person name="Van Oosterhout C."/>
            <person name="Grigoriev I."/>
        </authorList>
    </citation>
    <scope>NUCLEOTIDE SEQUENCE [LARGE SCALE GENOMIC DNA]</scope>
    <source>
        <strain evidence="3 4">CCMP1102</strain>
    </source>
</reference>
<dbReference type="KEGG" id="fcy:FRACYDRAFT_257201"/>
<feature type="signal peptide" evidence="2">
    <location>
        <begin position="1"/>
        <end position="21"/>
    </location>
</feature>
<dbReference type="Proteomes" id="UP000095751">
    <property type="component" value="Unassembled WGS sequence"/>
</dbReference>